<dbReference type="SUPFAM" id="SSF140478">
    <property type="entry name" value="LemA-like"/>
    <property type="match status" value="1"/>
</dbReference>
<organism evidence="1 2">
    <name type="scientific">Candidatus Polarisedimenticola svalbardensis</name>
    <dbReference type="NCBI Taxonomy" id="2886004"/>
    <lineage>
        <taxon>Bacteria</taxon>
        <taxon>Pseudomonadati</taxon>
        <taxon>Acidobacteriota</taxon>
        <taxon>Candidatus Polarisedimenticolia</taxon>
        <taxon>Candidatus Polarisedimenticolales</taxon>
        <taxon>Candidatus Polarisedimenticolaceae</taxon>
        <taxon>Candidatus Polarisedimenticola</taxon>
    </lineage>
</organism>
<dbReference type="InterPro" id="IPR023353">
    <property type="entry name" value="LemA-like_dom_sf"/>
</dbReference>
<evidence type="ECO:0000313" key="2">
    <source>
        <dbReference type="Proteomes" id="UP000648239"/>
    </source>
</evidence>
<dbReference type="EMBL" id="JACXWD010000006">
    <property type="protein sequence ID" value="MBD3867129.1"/>
    <property type="molecule type" value="Genomic_DNA"/>
</dbReference>
<proteinExistence type="predicted"/>
<dbReference type="Gene3D" id="1.20.1440.20">
    <property type="entry name" value="LemA-like domain"/>
    <property type="match status" value="1"/>
</dbReference>
<sequence length="192" mass="21398">MRKRVRFSIAGLVLAAVAAGLIGWAGVVWVDLCRCEVQVDGAWTRLDNGYRHRLDLARDLLVLARAADGPGTDPAHRMRETMDGLERFAAMPVLPDDRDRYATYLAWQRRLGDILAEFTGEVRGGGDRQVDRLCDKLTEMEGRIREDLRQFDRSMGEFNGFTRSFPGSLVARVARIKQPGCPTGPAGPILAR</sequence>
<name>A0A8J6Y0U9_9BACT</name>
<protein>
    <submittedName>
        <fullName evidence="1">Uncharacterized protein</fullName>
    </submittedName>
</protein>
<comment type="caution">
    <text evidence="1">The sequence shown here is derived from an EMBL/GenBank/DDBJ whole genome shotgun (WGS) entry which is preliminary data.</text>
</comment>
<accession>A0A8J6Y0U9</accession>
<gene>
    <name evidence="1" type="ORF">IFK94_03305</name>
</gene>
<evidence type="ECO:0000313" key="1">
    <source>
        <dbReference type="EMBL" id="MBD3867129.1"/>
    </source>
</evidence>
<dbReference type="AlphaFoldDB" id="A0A8J6Y0U9"/>
<reference evidence="1 2" key="1">
    <citation type="submission" date="2020-08" db="EMBL/GenBank/DDBJ databases">
        <title>Acidobacteriota in marine sediments use diverse sulfur dissimilation pathways.</title>
        <authorList>
            <person name="Wasmund K."/>
        </authorList>
    </citation>
    <scope>NUCLEOTIDE SEQUENCE [LARGE SCALE GENOMIC DNA]</scope>
    <source>
        <strain evidence="1">MAG AM4</strain>
    </source>
</reference>
<dbReference type="Proteomes" id="UP000648239">
    <property type="component" value="Unassembled WGS sequence"/>
</dbReference>